<feature type="region of interest" description="Disordered" evidence="9">
    <location>
        <begin position="254"/>
        <end position="297"/>
    </location>
</feature>
<evidence type="ECO:0000256" key="7">
    <source>
        <dbReference type="ARBA" id="ARBA00023239"/>
    </source>
</evidence>
<evidence type="ECO:0000256" key="9">
    <source>
        <dbReference type="SAM" id="MobiDB-lite"/>
    </source>
</evidence>
<evidence type="ECO:0000256" key="4">
    <source>
        <dbReference type="ARBA" id="ARBA00022801"/>
    </source>
</evidence>
<dbReference type="GO" id="GO:0006508">
    <property type="term" value="P:proteolysis"/>
    <property type="evidence" value="ECO:0007669"/>
    <property type="project" value="UniProtKB-KW"/>
</dbReference>
<feature type="compositionally biased region" description="Acidic residues" evidence="9">
    <location>
        <begin position="13"/>
        <end position="24"/>
    </location>
</feature>
<dbReference type="Pfam" id="PF02586">
    <property type="entry name" value="SRAP"/>
    <property type="match status" value="1"/>
</dbReference>
<dbReference type="GO" id="GO:0106300">
    <property type="term" value="P:protein-DNA covalent cross-linking repair"/>
    <property type="evidence" value="ECO:0007669"/>
    <property type="project" value="InterPro"/>
</dbReference>
<dbReference type="Gene3D" id="3.90.1680.10">
    <property type="entry name" value="SOS response associated peptidase-like"/>
    <property type="match status" value="1"/>
</dbReference>
<dbReference type="SUPFAM" id="SSF143081">
    <property type="entry name" value="BB1717-like"/>
    <property type="match status" value="1"/>
</dbReference>
<dbReference type="GO" id="GO:0008233">
    <property type="term" value="F:peptidase activity"/>
    <property type="evidence" value="ECO:0007669"/>
    <property type="project" value="UniProtKB-KW"/>
</dbReference>
<sequence>MCGRYAATANPDELVEEFEVEDDRSVEPVRSILKNPQSPPPGQPDWNMAPSKQAPVVLTRVPREQREEGYAGEPAPVRQLRLLTWGLVPSWAKDVKMGMRMINARADSVLEKPSFTKAALSRRCIVPAQGWYEWQKSPVATDAKGKPRKQPFFMHRADGEPVAFAGLYEFWRDRDIEDKDDPDAWLTTFTIITTDAEPGLDRIHDRQPLVLEREDWATWLDPTMTDRDEVARLLAFSRPGRFDAYPVGAAVSSNRSNGPSLVEPAGIDELDGVVDPTTGEIIGGGAGAPSTDGPNSK</sequence>
<evidence type="ECO:0000256" key="8">
    <source>
        <dbReference type="RuleBase" id="RU364100"/>
    </source>
</evidence>
<dbReference type="InterPro" id="IPR003738">
    <property type="entry name" value="SRAP"/>
</dbReference>
<accession>A0A849HHQ7</accession>
<protein>
    <recommendedName>
        <fullName evidence="8">Abasic site processing protein</fullName>
        <ecNumber evidence="8">3.4.-.-</ecNumber>
    </recommendedName>
</protein>
<keyword evidence="4 8" id="KW-0378">Hydrolase</keyword>
<dbReference type="AlphaFoldDB" id="A0A849HHQ7"/>
<dbReference type="EMBL" id="JABEPQ010000001">
    <property type="protein sequence ID" value="NNM45801.1"/>
    <property type="molecule type" value="Genomic_DNA"/>
</dbReference>
<comment type="similarity">
    <text evidence="1 8">Belongs to the SOS response-associated peptidase family.</text>
</comment>
<dbReference type="Proteomes" id="UP000588586">
    <property type="component" value="Unassembled WGS sequence"/>
</dbReference>
<comment type="caution">
    <text evidence="10">The sequence shown here is derived from an EMBL/GenBank/DDBJ whole genome shotgun (WGS) entry which is preliminary data.</text>
</comment>
<keyword evidence="6" id="KW-0238">DNA-binding</keyword>
<dbReference type="GO" id="GO:0016829">
    <property type="term" value="F:lyase activity"/>
    <property type="evidence" value="ECO:0007669"/>
    <property type="project" value="UniProtKB-KW"/>
</dbReference>
<dbReference type="RefSeq" id="WP_171242782.1">
    <property type="nucleotide sequence ID" value="NZ_JABEPQ010000001.1"/>
</dbReference>
<gene>
    <name evidence="10" type="ORF">HJG52_07250</name>
</gene>
<dbReference type="GO" id="GO:0003697">
    <property type="term" value="F:single-stranded DNA binding"/>
    <property type="evidence" value="ECO:0007669"/>
    <property type="project" value="InterPro"/>
</dbReference>
<keyword evidence="7" id="KW-0456">Lyase</keyword>
<dbReference type="PANTHER" id="PTHR13604:SF0">
    <property type="entry name" value="ABASIC SITE PROCESSING PROTEIN HMCES"/>
    <property type="match status" value="1"/>
</dbReference>
<keyword evidence="2 8" id="KW-0645">Protease</keyword>
<keyword evidence="5" id="KW-0190">Covalent protein-DNA linkage</keyword>
<evidence type="ECO:0000256" key="2">
    <source>
        <dbReference type="ARBA" id="ARBA00022670"/>
    </source>
</evidence>
<name>A0A849HHQ7_9MICO</name>
<dbReference type="InterPro" id="IPR036590">
    <property type="entry name" value="SRAP-like"/>
</dbReference>
<dbReference type="EC" id="3.4.-.-" evidence="8"/>
<evidence type="ECO:0000256" key="5">
    <source>
        <dbReference type="ARBA" id="ARBA00023124"/>
    </source>
</evidence>
<evidence type="ECO:0000256" key="3">
    <source>
        <dbReference type="ARBA" id="ARBA00022763"/>
    </source>
</evidence>
<dbReference type="PANTHER" id="PTHR13604">
    <property type="entry name" value="DC12-RELATED"/>
    <property type="match status" value="1"/>
</dbReference>
<organism evidence="10 11">
    <name type="scientific">Knoellia koreensis</name>
    <dbReference type="NCBI Taxonomy" id="2730921"/>
    <lineage>
        <taxon>Bacteria</taxon>
        <taxon>Bacillati</taxon>
        <taxon>Actinomycetota</taxon>
        <taxon>Actinomycetes</taxon>
        <taxon>Micrococcales</taxon>
        <taxon>Intrasporangiaceae</taxon>
        <taxon>Knoellia</taxon>
    </lineage>
</organism>
<keyword evidence="11" id="KW-1185">Reference proteome</keyword>
<evidence type="ECO:0000256" key="6">
    <source>
        <dbReference type="ARBA" id="ARBA00023125"/>
    </source>
</evidence>
<feature type="region of interest" description="Disordered" evidence="9">
    <location>
        <begin position="1"/>
        <end position="53"/>
    </location>
</feature>
<proteinExistence type="inferred from homology"/>
<reference evidence="10 11" key="1">
    <citation type="submission" date="2020-04" db="EMBL/GenBank/DDBJ databases">
        <title>Knoellia sp. isolate from air conditioner.</title>
        <authorList>
            <person name="Chea S."/>
            <person name="Kim D.-U."/>
        </authorList>
    </citation>
    <scope>NUCLEOTIDE SEQUENCE [LARGE SCALE GENOMIC DNA]</scope>
    <source>
        <strain evidence="10 11">DB2414S</strain>
    </source>
</reference>
<evidence type="ECO:0000313" key="10">
    <source>
        <dbReference type="EMBL" id="NNM45801.1"/>
    </source>
</evidence>
<evidence type="ECO:0000313" key="11">
    <source>
        <dbReference type="Proteomes" id="UP000588586"/>
    </source>
</evidence>
<keyword evidence="3" id="KW-0227">DNA damage</keyword>
<evidence type="ECO:0000256" key="1">
    <source>
        <dbReference type="ARBA" id="ARBA00008136"/>
    </source>
</evidence>